<sequence>MGFSLKFCVLLVSLTLALYPDDAWGKGKVINLHEDNWEQMLTEEWMVEFYAPWCPACRALEPVWTEFASWSEDLGIKVAKVDVTTSPGLSGRFIVTALPTIYHVLNGEFRQYHGTRDKDSFMSFIEQKKWETLEPIPSWKSPASFHMGATAYFFKLSQLLRAVHNRLMEDYGLPTWGSYLIFAVATIVLGALLGLIMVCTIDYLYPCKPSVPHTRTVGGVNKEVDDLDRGDVDDLVDENGSQSSQDERYSGSSSGAEDEDEEEEDKDKEPSRTPPSPGSPAGKARQRRARKAD</sequence>
<dbReference type="InterPro" id="IPR017937">
    <property type="entry name" value="Thioredoxin_CS"/>
</dbReference>
<keyword evidence="28" id="KW-1185">Reference proteome</keyword>
<proteinExistence type="predicted"/>
<evidence type="ECO:0000313" key="28">
    <source>
        <dbReference type="Proteomes" id="UP001219518"/>
    </source>
</evidence>
<name>A0AAE1H9M0_9NEOP</name>
<feature type="compositionally biased region" description="Polar residues" evidence="23">
    <location>
        <begin position="239"/>
        <end position="255"/>
    </location>
</feature>
<feature type="compositionally biased region" description="Basic residues" evidence="23">
    <location>
        <begin position="284"/>
        <end position="293"/>
    </location>
</feature>
<evidence type="ECO:0000256" key="10">
    <source>
        <dbReference type="ARBA" id="ARBA00022982"/>
    </source>
</evidence>
<evidence type="ECO:0000256" key="20">
    <source>
        <dbReference type="ARBA" id="ARBA00072260"/>
    </source>
</evidence>
<dbReference type="GO" id="GO:0003756">
    <property type="term" value="F:protein disulfide isomerase activity"/>
    <property type="evidence" value="ECO:0007669"/>
    <property type="project" value="UniProtKB-ARBA"/>
</dbReference>
<keyword evidence="9" id="KW-0256">Endoplasmic reticulum</keyword>
<evidence type="ECO:0000256" key="21">
    <source>
        <dbReference type="ARBA" id="ARBA00075863"/>
    </source>
</evidence>
<protein>
    <recommendedName>
        <fullName evidence="20">Thioredoxin-related transmembrane protein 1</fullName>
    </recommendedName>
    <alternativeName>
        <fullName evidence="22">Protein disulfide-isomerase TMX1</fullName>
    </alternativeName>
    <alternativeName>
        <fullName evidence="21">Thioredoxin domain-containing protein 1</fullName>
    </alternativeName>
</protein>
<evidence type="ECO:0000256" key="17">
    <source>
        <dbReference type="ARBA" id="ARBA00023284"/>
    </source>
</evidence>
<dbReference type="PANTHER" id="PTHR46107:SF3">
    <property type="entry name" value="THIOREDOXIN DOMAIN-CONTAINING PROTEIN"/>
    <property type="match status" value="1"/>
</dbReference>
<evidence type="ECO:0000256" key="3">
    <source>
        <dbReference type="ARBA" id="ARBA00004613"/>
    </source>
</evidence>
<evidence type="ECO:0000256" key="19">
    <source>
        <dbReference type="ARBA" id="ARBA00062962"/>
    </source>
</evidence>
<evidence type="ECO:0000256" key="4">
    <source>
        <dbReference type="ARBA" id="ARBA00022448"/>
    </source>
</evidence>
<dbReference type="InterPro" id="IPR036249">
    <property type="entry name" value="Thioredoxin-like_sf"/>
</dbReference>
<dbReference type="CDD" id="cd02994">
    <property type="entry name" value="PDI_a_TMX"/>
    <property type="match status" value="1"/>
</dbReference>
<evidence type="ECO:0000256" key="25">
    <source>
        <dbReference type="SAM" id="SignalP"/>
    </source>
</evidence>
<dbReference type="AlphaFoldDB" id="A0AAE1H9M0"/>
<reference evidence="27" key="1">
    <citation type="submission" date="2021-07" db="EMBL/GenBank/DDBJ databases">
        <authorList>
            <person name="Catto M.A."/>
            <person name="Jacobson A."/>
            <person name="Kennedy G."/>
            <person name="Labadie P."/>
            <person name="Hunt B.G."/>
            <person name="Srinivasan R."/>
        </authorList>
    </citation>
    <scope>NUCLEOTIDE SEQUENCE</scope>
    <source>
        <strain evidence="27">PL_HMW_Pooled</strain>
        <tissue evidence="27">Head</tissue>
    </source>
</reference>
<dbReference type="InterPro" id="IPR052454">
    <property type="entry name" value="TMX_domain-containing"/>
</dbReference>
<evidence type="ECO:0000256" key="11">
    <source>
        <dbReference type="ARBA" id="ARBA00022989"/>
    </source>
</evidence>
<evidence type="ECO:0000256" key="13">
    <source>
        <dbReference type="ARBA" id="ARBA00023136"/>
    </source>
</evidence>
<keyword evidence="14" id="KW-0564">Palmitate</keyword>
<evidence type="ECO:0000256" key="18">
    <source>
        <dbReference type="ARBA" id="ARBA00023288"/>
    </source>
</evidence>
<keyword evidence="12" id="KW-0496">Mitochondrion</keyword>
<gene>
    <name evidence="27" type="ORF">KUF71_025840</name>
</gene>
<evidence type="ECO:0000259" key="26">
    <source>
        <dbReference type="PROSITE" id="PS51352"/>
    </source>
</evidence>
<evidence type="ECO:0000256" key="15">
    <source>
        <dbReference type="ARBA" id="ARBA00023157"/>
    </source>
</evidence>
<feature type="compositionally biased region" description="Basic and acidic residues" evidence="23">
    <location>
        <begin position="222"/>
        <end position="232"/>
    </location>
</feature>
<keyword evidence="11 24" id="KW-1133">Transmembrane helix</keyword>
<evidence type="ECO:0000256" key="5">
    <source>
        <dbReference type="ARBA" id="ARBA00022525"/>
    </source>
</evidence>
<keyword evidence="13 24" id="KW-0472">Membrane</keyword>
<keyword evidence="7 24" id="KW-0812">Transmembrane</keyword>
<keyword evidence="5" id="KW-0964">Secreted</keyword>
<comment type="subunit">
    <text evidence="19">Interacts with ATP2A2.</text>
</comment>
<feature type="domain" description="Thioredoxin" evidence="26">
    <location>
        <begin position="10"/>
        <end position="130"/>
    </location>
</feature>
<keyword evidence="16" id="KW-0413">Isomerase</keyword>
<keyword evidence="18" id="KW-0449">Lipoprotein</keyword>
<feature type="compositionally biased region" description="Acidic residues" evidence="23">
    <location>
        <begin position="256"/>
        <end position="266"/>
    </location>
</feature>
<comment type="caution">
    <text evidence="27">The sequence shown here is derived from an EMBL/GenBank/DDBJ whole genome shotgun (WGS) entry which is preliminary data.</text>
</comment>
<feature type="chain" id="PRO_5042084176" description="Thioredoxin-related transmembrane protein 1" evidence="25">
    <location>
        <begin position="18"/>
        <end position="293"/>
    </location>
</feature>
<evidence type="ECO:0000256" key="22">
    <source>
        <dbReference type="ARBA" id="ARBA00076905"/>
    </source>
</evidence>
<evidence type="ECO:0000256" key="16">
    <source>
        <dbReference type="ARBA" id="ARBA00023235"/>
    </source>
</evidence>
<dbReference type="PANTHER" id="PTHR46107">
    <property type="entry name" value="DUMPY: SHORTER THAN WILD-TYPE"/>
    <property type="match status" value="1"/>
</dbReference>
<evidence type="ECO:0000256" key="23">
    <source>
        <dbReference type="SAM" id="MobiDB-lite"/>
    </source>
</evidence>
<dbReference type="Proteomes" id="UP001219518">
    <property type="component" value="Unassembled WGS sequence"/>
</dbReference>
<evidence type="ECO:0000256" key="1">
    <source>
        <dbReference type="ARBA" id="ARBA00004115"/>
    </source>
</evidence>
<feature type="region of interest" description="Disordered" evidence="23">
    <location>
        <begin position="215"/>
        <end position="293"/>
    </location>
</feature>
<dbReference type="EMBL" id="JAHWGI010000579">
    <property type="protein sequence ID" value="KAK3916741.1"/>
    <property type="molecule type" value="Genomic_DNA"/>
</dbReference>
<evidence type="ECO:0000256" key="14">
    <source>
        <dbReference type="ARBA" id="ARBA00023139"/>
    </source>
</evidence>
<keyword evidence="15" id="KW-1015">Disulfide bond</keyword>
<feature type="signal peptide" evidence="25">
    <location>
        <begin position="1"/>
        <end position="17"/>
    </location>
</feature>
<dbReference type="GO" id="GO:0031966">
    <property type="term" value="C:mitochondrial membrane"/>
    <property type="evidence" value="ECO:0007669"/>
    <property type="project" value="UniProtKB-SubCell"/>
</dbReference>
<evidence type="ECO:0000256" key="6">
    <source>
        <dbReference type="ARBA" id="ARBA00022553"/>
    </source>
</evidence>
<evidence type="ECO:0000256" key="9">
    <source>
        <dbReference type="ARBA" id="ARBA00022824"/>
    </source>
</evidence>
<evidence type="ECO:0000256" key="12">
    <source>
        <dbReference type="ARBA" id="ARBA00023128"/>
    </source>
</evidence>
<dbReference type="InterPro" id="IPR013766">
    <property type="entry name" value="Thioredoxin_domain"/>
</dbReference>
<dbReference type="Gene3D" id="3.40.30.10">
    <property type="entry name" value="Glutaredoxin"/>
    <property type="match status" value="1"/>
</dbReference>
<dbReference type="GO" id="GO:0005576">
    <property type="term" value="C:extracellular region"/>
    <property type="evidence" value="ECO:0007669"/>
    <property type="project" value="UniProtKB-SubCell"/>
</dbReference>
<dbReference type="GO" id="GO:0005789">
    <property type="term" value="C:endoplasmic reticulum membrane"/>
    <property type="evidence" value="ECO:0007669"/>
    <property type="project" value="UniProtKB-SubCell"/>
</dbReference>
<dbReference type="PROSITE" id="PS00194">
    <property type="entry name" value="THIOREDOXIN_1"/>
    <property type="match status" value="1"/>
</dbReference>
<evidence type="ECO:0000313" key="27">
    <source>
        <dbReference type="EMBL" id="KAK3916741.1"/>
    </source>
</evidence>
<evidence type="ECO:0000256" key="7">
    <source>
        <dbReference type="ARBA" id="ARBA00022692"/>
    </source>
</evidence>
<dbReference type="SUPFAM" id="SSF52833">
    <property type="entry name" value="Thioredoxin-like"/>
    <property type="match status" value="1"/>
</dbReference>
<evidence type="ECO:0000256" key="2">
    <source>
        <dbReference type="ARBA" id="ARBA00004583"/>
    </source>
</evidence>
<keyword evidence="10" id="KW-0249">Electron transport</keyword>
<feature type="transmembrane region" description="Helical" evidence="24">
    <location>
        <begin position="176"/>
        <end position="205"/>
    </location>
</feature>
<evidence type="ECO:0000256" key="24">
    <source>
        <dbReference type="SAM" id="Phobius"/>
    </source>
</evidence>
<keyword evidence="6" id="KW-0597">Phosphoprotein</keyword>
<accession>A0AAE1H9M0</accession>
<dbReference type="FunFam" id="3.40.30.10:FF:000117">
    <property type="entry name" value="thioredoxin-related transmembrane protein 1"/>
    <property type="match status" value="1"/>
</dbReference>
<dbReference type="GO" id="GO:0015036">
    <property type="term" value="F:disulfide oxidoreductase activity"/>
    <property type="evidence" value="ECO:0007669"/>
    <property type="project" value="TreeGrafter"/>
</dbReference>
<keyword evidence="17" id="KW-0676">Redox-active center</keyword>
<comment type="subcellular location">
    <subcellularLocation>
        <location evidence="1">Endoplasmic reticulum membrane</location>
        <topology evidence="1">Single-pass type I membrane protein</topology>
    </subcellularLocation>
    <subcellularLocation>
        <location evidence="2">Mitochondrion membrane</location>
        <topology evidence="2">Single-pass type I membrane protein</topology>
    </subcellularLocation>
    <subcellularLocation>
        <location evidence="3">Secreted</location>
    </subcellularLocation>
</comment>
<keyword evidence="4" id="KW-0813">Transport</keyword>
<organism evidence="27 28">
    <name type="scientific">Frankliniella fusca</name>
    <dbReference type="NCBI Taxonomy" id="407009"/>
    <lineage>
        <taxon>Eukaryota</taxon>
        <taxon>Metazoa</taxon>
        <taxon>Ecdysozoa</taxon>
        <taxon>Arthropoda</taxon>
        <taxon>Hexapoda</taxon>
        <taxon>Insecta</taxon>
        <taxon>Pterygota</taxon>
        <taxon>Neoptera</taxon>
        <taxon>Paraneoptera</taxon>
        <taxon>Thysanoptera</taxon>
        <taxon>Terebrantia</taxon>
        <taxon>Thripoidea</taxon>
        <taxon>Thripidae</taxon>
        <taxon>Frankliniella</taxon>
    </lineage>
</organism>
<evidence type="ECO:0000256" key="8">
    <source>
        <dbReference type="ARBA" id="ARBA00022729"/>
    </source>
</evidence>
<dbReference type="PROSITE" id="PS51352">
    <property type="entry name" value="THIOREDOXIN_2"/>
    <property type="match status" value="1"/>
</dbReference>
<keyword evidence="8 25" id="KW-0732">Signal</keyword>
<reference evidence="27" key="2">
    <citation type="journal article" date="2023" name="BMC Genomics">
        <title>Pest status, molecular evolution, and epigenetic factors derived from the genome assembly of Frankliniella fusca, a thysanopteran phytovirus vector.</title>
        <authorList>
            <person name="Catto M.A."/>
            <person name="Labadie P.E."/>
            <person name="Jacobson A.L."/>
            <person name="Kennedy G.G."/>
            <person name="Srinivasan R."/>
            <person name="Hunt B.G."/>
        </authorList>
    </citation>
    <scope>NUCLEOTIDE SEQUENCE</scope>
    <source>
        <strain evidence="27">PL_HMW_Pooled</strain>
    </source>
</reference>
<dbReference type="Pfam" id="PF00085">
    <property type="entry name" value="Thioredoxin"/>
    <property type="match status" value="1"/>
</dbReference>